<dbReference type="InterPro" id="IPR037523">
    <property type="entry name" value="VOC_core"/>
</dbReference>
<dbReference type="PANTHER" id="PTHR43048">
    <property type="entry name" value="METHYLMALONYL-COA EPIMERASE"/>
    <property type="match status" value="1"/>
</dbReference>
<dbReference type="CDD" id="cd06587">
    <property type="entry name" value="VOC"/>
    <property type="match status" value="1"/>
</dbReference>
<proteinExistence type="predicted"/>
<dbReference type="EMBL" id="JAFIRA010000047">
    <property type="protein sequence ID" value="MCJ2544121.1"/>
    <property type="molecule type" value="Genomic_DNA"/>
</dbReference>
<dbReference type="Pfam" id="PF00903">
    <property type="entry name" value="Glyoxalase"/>
    <property type="match status" value="1"/>
</dbReference>
<evidence type="ECO:0000313" key="3">
    <source>
        <dbReference type="EMBL" id="MCJ2544121.1"/>
    </source>
</evidence>
<protein>
    <submittedName>
        <fullName evidence="3">VOC family protein</fullName>
    </submittedName>
</protein>
<dbReference type="SUPFAM" id="SSF54593">
    <property type="entry name" value="Glyoxalase/Bleomycin resistance protein/Dihydroxybiphenyl dioxygenase"/>
    <property type="match status" value="1"/>
</dbReference>
<name>A0ABT0CEC3_THEVL</name>
<evidence type="ECO:0000256" key="1">
    <source>
        <dbReference type="ARBA" id="ARBA00022723"/>
    </source>
</evidence>
<dbReference type="InterPro" id="IPR004360">
    <property type="entry name" value="Glyas_Fos-R_dOase_dom"/>
</dbReference>
<dbReference type="PROSITE" id="PS00934">
    <property type="entry name" value="GLYOXALASE_I_1"/>
    <property type="match status" value="1"/>
</dbReference>
<dbReference type="PANTHER" id="PTHR43048:SF3">
    <property type="entry name" value="METHYLMALONYL-COA EPIMERASE, MITOCHONDRIAL"/>
    <property type="match status" value="1"/>
</dbReference>
<evidence type="ECO:0000313" key="4">
    <source>
        <dbReference type="Proteomes" id="UP000830835"/>
    </source>
</evidence>
<dbReference type="InterPro" id="IPR018146">
    <property type="entry name" value="Glyoxalase_1_CS"/>
</dbReference>
<comment type="caution">
    <text evidence="3">The sequence shown here is derived from an EMBL/GenBank/DDBJ whole genome shotgun (WGS) entry which is preliminary data.</text>
</comment>
<sequence length="125" mass="13908">MALKQLGHVAVRVEDIPRAVEFYQQLGMVNVWQDADWAYMKAGEDGLALLGPGYRAAGPHFGFVFDNLQELEQEHQRLKNQGIPVGAIHGHRDGTASFYGKDPDGNLFEFLYEPAGTFDEAHTTC</sequence>
<dbReference type="Proteomes" id="UP000830835">
    <property type="component" value="Unassembled WGS sequence"/>
</dbReference>
<dbReference type="Gene3D" id="3.10.180.10">
    <property type="entry name" value="2,3-Dihydroxybiphenyl 1,2-Dioxygenase, domain 1"/>
    <property type="match status" value="1"/>
</dbReference>
<keyword evidence="4" id="KW-1185">Reference proteome</keyword>
<dbReference type="PROSITE" id="PS51819">
    <property type="entry name" value="VOC"/>
    <property type="match status" value="1"/>
</dbReference>
<dbReference type="InterPro" id="IPR029068">
    <property type="entry name" value="Glyas_Bleomycin-R_OHBP_Dase"/>
</dbReference>
<dbReference type="InterPro" id="IPR051785">
    <property type="entry name" value="MMCE/EMCE_epimerase"/>
</dbReference>
<dbReference type="RefSeq" id="WP_244352342.1">
    <property type="nucleotide sequence ID" value="NZ_JAFIRA010000047.1"/>
</dbReference>
<accession>A0ABT0CEC3</accession>
<feature type="domain" description="VOC" evidence="2">
    <location>
        <begin position="5"/>
        <end position="113"/>
    </location>
</feature>
<evidence type="ECO:0000259" key="2">
    <source>
        <dbReference type="PROSITE" id="PS51819"/>
    </source>
</evidence>
<reference evidence="3" key="1">
    <citation type="submission" date="2021-02" db="EMBL/GenBank/DDBJ databases">
        <title>The CRISPR/cas machinery reduction and long-range gene transfer in the hot spring cyanobacterium Synechococcus.</title>
        <authorList>
            <person name="Dvorak P."/>
            <person name="Jahodarova E."/>
            <person name="Hasler P."/>
            <person name="Poulickova A."/>
        </authorList>
    </citation>
    <scope>NUCLEOTIDE SEQUENCE</scope>
    <source>
        <strain evidence="3">Rupite</strain>
    </source>
</reference>
<gene>
    <name evidence="3" type="ORF">JX360_14610</name>
</gene>
<organism evidence="3 4">
    <name type="scientific">Thermostichus vulcanus str. 'Rupite'</name>
    <dbReference type="NCBI Taxonomy" id="2813851"/>
    <lineage>
        <taxon>Bacteria</taxon>
        <taxon>Bacillati</taxon>
        <taxon>Cyanobacteriota</taxon>
        <taxon>Cyanophyceae</taxon>
        <taxon>Thermostichales</taxon>
        <taxon>Thermostichaceae</taxon>
        <taxon>Thermostichus</taxon>
    </lineage>
</organism>
<keyword evidence="1" id="KW-0479">Metal-binding</keyword>